<keyword evidence="1" id="KW-1133">Transmembrane helix</keyword>
<evidence type="ECO:0000256" key="1">
    <source>
        <dbReference type="SAM" id="Phobius"/>
    </source>
</evidence>
<feature type="transmembrane region" description="Helical" evidence="1">
    <location>
        <begin position="197"/>
        <end position="215"/>
    </location>
</feature>
<feature type="transmembrane region" description="Helical" evidence="1">
    <location>
        <begin position="38"/>
        <end position="60"/>
    </location>
</feature>
<sequence>MQGSEPLEPPSPEVARLYLDEIEVIEQRREERIDRRAVAWQSIATAVVTAAIFTAYLLVVRAESSAAQPLLFLLLVTSQIIAGVGERNGLQWRTPRSKWWYTVFIVLFALAVVGTFFALLISPEARPMWAYFIPGAIMLVGFGGIGVVQLWKARGSAPAARPARDPIPLATRIATASVGLLLGLATLSIGIGDDLTTSIATLVLMMIVVGWFFAWRTDAGPAALGRYWRWPHFLAYALTVVVMVWANLQTVYSGPMATSTYLLCGALVAALLIGSAVLPEERRVRDGQRP</sequence>
<feature type="transmembrane region" description="Helical" evidence="1">
    <location>
        <begin position="66"/>
        <end position="87"/>
    </location>
</feature>
<dbReference type="EMBL" id="CP158357">
    <property type="protein sequence ID" value="XBX79530.1"/>
    <property type="molecule type" value="Genomic_DNA"/>
</dbReference>
<feature type="transmembrane region" description="Helical" evidence="1">
    <location>
        <begin position="227"/>
        <end position="248"/>
    </location>
</feature>
<protein>
    <submittedName>
        <fullName evidence="2">Uncharacterized protein</fullName>
    </submittedName>
</protein>
<accession>A0AAU7VZK6</accession>
<organism evidence="2">
    <name type="scientific">Microbacterium sp. A8/3-1</name>
    <dbReference type="NCBI Taxonomy" id="3160749"/>
    <lineage>
        <taxon>Bacteria</taxon>
        <taxon>Bacillati</taxon>
        <taxon>Actinomycetota</taxon>
        <taxon>Actinomycetes</taxon>
        <taxon>Micrococcales</taxon>
        <taxon>Microbacteriaceae</taxon>
        <taxon>Microbacterium</taxon>
    </lineage>
</organism>
<dbReference type="AlphaFoldDB" id="A0AAU7VZK6"/>
<feature type="transmembrane region" description="Helical" evidence="1">
    <location>
        <begin position="260"/>
        <end position="279"/>
    </location>
</feature>
<feature type="transmembrane region" description="Helical" evidence="1">
    <location>
        <begin position="169"/>
        <end position="191"/>
    </location>
</feature>
<keyword evidence="1" id="KW-0812">Transmembrane</keyword>
<gene>
    <name evidence="2" type="ORF">ABS642_05465</name>
</gene>
<keyword evidence="1" id="KW-0472">Membrane</keyword>
<proteinExistence type="predicted"/>
<feature type="transmembrane region" description="Helical" evidence="1">
    <location>
        <begin position="99"/>
        <end position="122"/>
    </location>
</feature>
<reference evidence="2" key="1">
    <citation type="submission" date="2024-06" db="EMBL/GenBank/DDBJ databases">
        <title>Draft genome sequence of Microbacterium sp. strain A8/3-1, isolated from Oxytropis tragacanthoides Fisch. ex DC. Root nodules in the Altai region of Russia.</title>
        <authorList>
            <person name="Sazanova A."/>
            <person name="Guro P."/>
            <person name="Kuznetsova I."/>
            <person name="Belimov A."/>
            <person name="Safronova V."/>
        </authorList>
    </citation>
    <scope>NUCLEOTIDE SEQUENCE</scope>
    <source>
        <strain evidence="2">A8/3-1</strain>
    </source>
</reference>
<name>A0AAU7VZK6_9MICO</name>
<feature type="transmembrane region" description="Helical" evidence="1">
    <location>
        <begin position="128"/>
        <end position="148"/>
    </location>
</feature>
<evidence type="ECO:0000313" key="2">
    <source>
        <dbReference type="EMBL" id="XBX79530.1"/>
    </source>
</evidence>
<dbReference type="RefSeq" id="WP_350352537.1">
    <property type="nucleotide sequence ID" value="NZ_CP158357.1"/>
</dbReference>